<evidence type="ECO:0000313" key="5">
    <source>
        <dbReference type="Proteomes" id="UP000270697"/>
    </source>
</evidence>
<dbReference type="NCBIfam" id="NF046119">
    <property type="entry name" value="memb_SCO4225"/>
    <property type="match status" value="1"/>
</dbReference>
<feature type="transmembrane region" description="Helical" evidence="1">
    <location>
        <begin position="20"/>
        <end position="41"/>
    </location>
</feature>
<reference evidence="3 4" key="1">
    <citation type="submission" date="2016-10" db="EMBL/GenBank/DDBJ databases">
        <authorList>
            <person name="de Groot N.N."/>
        </authorList>
    </citation>
    <scope>NUCLEOTIDE SEQUENCE [LARGE SCALE GENOMIC DNA]</scope>
    <source>
        <strain evidence="3 4">CPCC 201259</strain>
    </source>
</reference>
<dbReference type="Pfam" id="PF25637">
    <property type="entry name" value="DUF7942"/>
    <property type="match status" value="1"/>
</dbReference>
<keyword evidence="5" id="KW-1185">Reference proteome</keyword>
<keyword evidence="1" id="KW-1133">Transmembrane helix</keyword>
<protein>
    <submittedName>
        <fullName evidence="3">Uncharacterized protein</fullName>
    </submittedName>
</protein>
<evidence type="ECO:0000313" key="3">
    <source>
        <dbReference type="EMBL" id="SFN26291.1"/>
    </source>
</evidence>
<reference evidence="2 5" key="2">
    <citation type="submission" date="2018-10" db="EMBL/GenBank/DDBJ databases">
        <title>Sequencing the genomes of 1000 actinobacteria strains.</title>
        <authorList>
            <person name="Klenk H.-P."/>
        </authorList>
    </citation>
    <scope>NUCLEOTIDE SEQUENCE [LARGE SCALE GENOMIC DNA]</scope>
    <source>
        <strain evidence="2 5">DSM 45119</strain>
    </source>
</reference>
<accession>A0A1I4XKD2</accession>
<sequence length="105" mass="11293">MAPQHSPAMTLRHGLLNPVALGYLAVVVVVWGWIGVDVLLVEHQDASFAPVWGFLITAPTSLLFLPLPSPSPWVGVVVGAVVQAIALGVAYRWLTSLRQRRTDSA</sequence>
<organism evidence="3 4">
    <name type="scientific">Saccharopolyspora antimicrobica</name>
    <dbReference type="NCBI Taxonomy" id="455193"/>
    <lineage>
        <taxon>Bacteria</taxon>
        <taxon>Bacillati</taxon>
        <taxon>Actinomycetota</taxon>
        <taxon>Actinomycetes</taxon>
        <taxon>Pseudonocardiales</taxon>
        <taxon>Pseudonocardiaceae</taxon>
        <taxon>Saccharopolyspora</taxon>
    </lineage>
</organism>
<dbReference type="InterPro" id="IPR057702">
    <property type="entry name" value="DUF7942"/>
</dbReference>
<gene>
    <name evidence="2" type="ORF">ATL45_2866</name>
    <name evidence="3" type="ORF">SAMN05421805_103482</name>
</gene>
<dbReference type="EMBL" id="FOUP01000003">
    <property type="protein sequence ID" value="SFN26291.1"/>
    <property type="molecule type" value="Genomic_DNA"/>
</dbReference>
<evidence type="ECO:0000313" key="4">
    <source>
        <dbReference type="Proteomes" id="UP000199398"/>
    </source>
</evidence>
<dbReference type="RefSeq" id="WP_093151153.1">
    <property type="nucleotide sequence ID" value="NZ_FOUP01000003.1"/>
</dbReference>
<name>A0A1I4XKD2_9PSEU</name>
<evidence type="ECO:0000313" key="2">
    <source>
        <dbReference type="EMBL" id="RKT84548.1"/>
    </source>
</evidence>
<feature type="transmembrane region" description="Helical" evidence="1">
    <location>
        <begin position="73"/>
        <end position="94"/>
    </location>
</feature>
<dbReference type="EMBL" id="RBXX01000002">
    <property type="protein sequence ID" value="RKT84548.1"/>
    <property type="molecule type" value="Genomic_DNA"/>
</dbReference>
<proteinExistence type="predicted"/>
<dbReference type="Proteomes" id="UP000270697">
    <property type="component" value="Unassembled WGS sequence"/>
</dbReference>
<keyword evidence="1" id="KW-0472">Membrane</keyword>
<dbReference type="AlphaFoldDB" id="A0A1I4XKD2"/>
<keyword evidence="1" id="KW-0812">Transmembrane</keyword>
<evidence type="ECO:0000256" key="1">
    <source>
        <dbReference type="SAM" id="Phobius"/>
    </source>
</evidence>
<dbReference type="Proteomes" id="UP000199398">
    <property type="component" value="Unassembled WGS sequence"/>
</dbReference>